<evidence type="ECO:0000256" key="8">
    <source>
        <dbReference type="ARBA" id="ARBA00023284"/>
    </source>
</evidence>
<dbReference type="InterPro" id="IPR004099">
    <property type="entry name" value="Pyr_nucl-diS_OxRdtase_dimer"/>
</dbReference>
<dbReference type="FunFam" id="3.30.390.30:FF:000001">
    <property type="entry name" value="Dihydrolipoyl dehydrogenase"/>
    <property type="match status" value="1"/>
</dbReference>
<feature type="binding site" evidence="11">
    <location>
        <position position="205"/>
    </location>
    <ligand>
        <name>NAD(+)</name>
        <dbReference type="ChEBI" id="CHEBI:57540"/>
    </ligand>
</feature>
<dbReference type="AlphaFoldDB" id="A0A841H1F9"/>
<dbReference type="InterPro" id="IPR006258">
    <property type="entry name" value="Lipoamide_DH"/>
</dbReference>
<feature type="active site" description="Proton acceptor" evidence="10">
    <location>
        <position position="441"/>
    </location>
</feature>
<dbReference type="InterPro" id="IPR016156">
    <property type="entry name" value="FAD/NAD-linked_Rdtase_dimer_sf"/>
</dbReference>
<dbReference type="PANTHER" id="PTHR22912">
    <property type="entry name" value="DISULFIDE OXIDOREDUCTASE"/>
    <property type="match status" value="1"/>
</dbReference>
<dbReference type="InterPro" id="IPR036188">
    <property type="entry name" value="FAD/NAD-bd_sf"/>
</dbReference>
<organism evidence="16 17">
    <name type="scientific">Longimicrobium terrae</name>
    <dbReference type="NCBI Taxonomy" id="1639882"/>
    <lineage>
        <taxon>Bacteria</taxon>
        <taxon>Pseudomonadati</taxon>
        <taxon>Gemmatimonadota</taxon>
        <taxon>Longimicrobiia</taxon>
        <taxon>Longimicrobiales</taxon>
        <taxon>Longimicrobiaceae</taxon>
        <taxon>Longimicrobium</taxon>
    </lineage>
</organism>
<evidence type="ECO:0000256" key="12">
    <source>
        <dbReference type="PIRSR" id="PIRSR000350-4"/>
    </source>
</evidence>
<keyword evidence="8 13" id="KW-0676">Redox-active center</keyword>
<comment type="caution">
    <text evidence="16">The sequence shown here is derived from an EMBL/GenBank/DDBJ whole genome shotgun (WGS) entry which is preliminary data.</text>
</comment>
<dbReference type="InterPro" id="IPR050151">
    <property type="entry name" value="Class-I_Pyr_Nuc-Dis_Oxidored"/>
</dbReference>
<feature type="domain" description="Pyridine nucleotide-disulphide oxidoreductase dimerisation" evidence="14">
    <location>
        <begin position="343"/>
        <end position="452"/>
    </location>
</feature>
<evidence type="ECO:0000256" key="13">
    <source>
        <dbReference type="RuleBase" id="RU003692"/>
    </source>
</evidence>
<dbReference type="RefSeq" id="WP_170032475.1">
    <property type="nucleotide sequence ID" value="NZ_JABDTL010000001.1"/>
</dbReference>
<evidence type="ECO:0000256" key="1">
    <source>
        <dbReference type="ARBA" id="ARBA00007532"/>
    </source>
</evidence>
<dbReference type="SUPFAM" id="SSF51905">
    <property type="entry name" value="FAD/NAD(P)-binding domain"/>
    <property type="match status" value="1"/>
</dbReference>
<dbReference type="NCBIfam" id="TIGR01350">
    <property type="entry name" value="lipoamide_DH"/>
    <property type="match status" value="1"/>
</dbReference>
<evidence type="ECO:0000256" key="5">
    <source>
        <dbReference type="ARBA" id="ARBA00023002"/>
    </source>
</evidence>
<protein>
    <recommendedName>
        <fullName evidence="2 13">Dihydrolipoyl dehydrogenase</fullName>
        <ecNumber evidence="2 13">1.8.1.4</ecNumber>
    </recommendedName>
</protein>
<dbReference type="InterPro" id="IPR012999">
    <property type="entry name" value="Pyr_OxRdtase_I_AS"/>
</dbReference>
<dbReference type="InterPro" id="IPR023753">
    <property type="entry name" value="FAD/NAD-binding_dom"/>
</dbReference>
<keyword evidence="7" id="KW-1015">Disulfide bond</keyword>
<feature type="binding site" evidence="11">
    <location>
        <position position="53"/>
    </location>
    <ligand>
        <name>FAD</name>
        <dbReference type="ChEBI" id="CHEBI:57692"/>
    </ligand>
</feature>
<dbReference type="GO" id="GO:0005737">
    <property type="term" value="C:cytoplasm"/>
    <property type="evidence" value="ECO:0007669"/>
    <property type="project" value="UniProtKB-ARBA"/>
</dbReference>
<evidence type="ECO:0000256" key="6">
    <source>
        <dbReference type="ARBA" id="ARBA00023027"/>
    </source>
</evidence>
<dbReference type="Gene3D" id="3.50.50.60">
    <property type="entry name" value="FAD/NAD(P)-binding domain"/>
    <property type="match status" value="2"/>
</dbReference>
<comment type="cofactor">
    <cofactor evidence="11 13">
        <name>FAD</name>
        <dbReference type="ChEBI" id="CHEBI:57692"/>
    </cofactor>
    <text evidence="11 13">Binds 1 FAD per subunit.</text>
</comment>
<keyword evidence="11" id="KW-0547">Nucleotide-binding</keyword>
<keyword evidence="4 11" id="KW-0274">FAD</keyword>
<evidence type="ECO:0000313" key="16">
    <source>
        <dbReference type="EMBL" id="MBB6071739.1"/>
    </source>
</evidence>
<dbReference type="PROSITE" id="PS00076">
    <property type="entry name" value="PYRIDINE_REDOX_1"/>
    <property type="match status" value="1"/>
</dbReference>
<dbReference type="EC" id="1.8.1.4" evidence="2 13"/>
<evidence type="ECO:0000256" key="7">
    <source>
        <dbReference type="ARBA" id="ARBA00023157"/>
    </source>
</evidence>
<evidence type="ECO:0000259" key="14">
    <source>
        <dbReference type="Pfam" id="PF02852"/>
    </source>
</evidence>
<dbReference type="Gene3D" id="3.30.390.30">
    <property type="match status" value="1"/>
</dbReference>
<keyword evidence="5 13" id="KW-0560">Oxidoreductase</keyword>
<dbReference type="PANTHER" id="PTHR22912:SF151">
    <property type="entry name" value="DIHYDROLIPOYL DEHYDROGENASE, MITOCHONDRIAL"/>
    <property type="match status" value="1"/>
</dbReference>
<dbReference type="PRINTS" id="PR00411">
    <property type="entry name" value="PNDRDTASEI"/>
</dbReference>
<feature type="binding site" evidence="11">
    <location>
        <begin position="315"/>
        <end position="318"/>
    </location>
    <ligand>
        <name>FAD</name>
        <dbReference type="ChEBI" id="CHEBI:57692"/>
    </ligand>
</feature>
<reference evidence="16 17" key="1">
    <citation type="submission" date="2020-08" db="EMBL/GenBank/DDBJ databases">
        <title>Genomic Encyclopedia of Type Strains, Phase IV (KMG-IV): sequencing the most valuable type-strain genomes for metagenomic binning, comparative biology and taxonomic classification.</title>
        <authorList>
            <person name="Goeker M."/>
        </authorList>
    </citation>
    <scope>NUCLEOTIDE SEQUENCE [LARGE SCALE GENOMIC DNA]</scope>
    <source>
        <strain evidence="16 17">DSM 29007</strain>
    </source>
</reference>
<evidence type="ECO:0000256" key="11">
    <source>
        <dbReference type="PIRSR" id="PIRSR000350-3"/>
    </source>
</evidence>
<feature type="domain" description="FAD/NAD(P)-binding" evidence="15">
    <location>
        <begin position="6"/>
        <end position="324"/>
    </location>
</feature>
<dbReference type="EMBL" id="JACHIA010000010">
    <property type="protein sequence ID" value="MBB6071739.1"/>
    <property type="molecule type" value="Genomic_DNA"/>
</dbReference>
<keyword evidence="3 13" id="KW-0285">Flavoprotein</keyword>
<feature type="binding site" evidence="11">
    <location>
        <position position="117"/>
    </location>
    <ligand>
        <name>FAD</name>
        <dbReference type="ChEBI" id="CHEBI:57692"/>
    </ligand>
</feature>
<keyword evidence="17" id="KW-1185">Reference proteome</keyword>
<dbReference type="Pfam" id="PF02852">
    <property type="entry name" value="Pyr_redox_dim"/>
    <property type="match status" value="1"/>
</dbReference>
<accession>A0A841H1F9</accession>
<dbReference type="InterPro" id="IPR001100">
    <property type="entry name" value="Pyr_nuc-diS_OxRdtase"/>
</dbReference>
<dbReference type="GO" id="GO:0050660">
    <property type="term" value="F:flavin adenine dinucleotide binding"/>
    <property type="evidence" value="ECO:0007669"/>
    <property type="project" value="InterPro"/>
</dbReference>
<dbReference type="Pfam" id="PF07992">
    <property type="entry name" value="Pyr_redox_2"/>
    <property type="match status" value="1"/>
</dbReference>
<evidence type="ECO:0000256" key="2">
    <source>
        <dbReference type="ARBA" id="ARBA00012608"/>
    </source>
</evidence>
<feature type="disulfide bond" description="Redox-active" evidence="12">
    <location>
        <begin position="44"/>
        <end position="49"/>
    </location>
</feature>
<evidence type="ECO:0000259" key="15">
    <source>
        <dbReference type="Pfam" id="PF07992"/>
    </source>
</evidence>
<comment type="catalytic activity">
    <reaction evidence="9 13">
        <text>N(6)-[(R)-dihydrolipoyl]-L-lysyl-[protein] + NAD(+) = N(6)-[(R)-lipoyl]-L-lysyl-[protein] + NADH + H(+)</text>
        <dbReference type="Rhea" id="RHEA:15045"/>
        <dbReference type="Rhea" id="RHEA-COMP:10474"/>
        <dbReference type="Rhea" id="RHEA-COMP:10475"/>
        <dbReference type="ChEBI" id="CHEBI:15378"/>
        <dbReference type="ChEBI" id="CHEBI:57540"/>
        <dbReference type="ChEBI" id="CHEBI:57945"/>
        <dbReference type="ChEBI" id="CHEBI:83099"/>
        <dbReference type="ChEBI" id="CHEBI:83100"/>
        <dbReference type="EC" id="1.8.1.4"/>
    </reaction>
</comment>
<feature type="binding site" evidence="11">
    <location>
        <position position="269"/>
    </location>
    <ligand>
        <name>NAD(+)</name>
        <dbReference type="ChEBI" id="CHEBI:57540"/>
    </ligand>
</feature>
<dbReference type="SUPFAM" id="SSF55424">
    <property type="entry name" value="FAD/NAD-linked reductases, dimerisation (C-terminal) domain"/>
    <property type="match status" value="1"/>
</dbReference>
<sequence length="462" mass="49038">MAEDTFDLIVLGGGPGGYVAAIRAAQLGLKTACVEKEGALGGTCVRVGCIPSKALLDSTELFDQIRHKTELHGITVGAPEMDVARMHARKDAVVKSNTDGVAFLFKKNKIEWVRGFGRLASPETVEVQGEGGTRTLRAKNIILASGSVPVELPFLKFDGERIIDSTGALTLPEVPKHLVVVGGGVIGMELGSVWLRLGAKVTVLEMAPTILPGMDAEIVRQADRVFRKQGFEVRTGTRVTGAERRGDKVFVSVEGQEPIEADYVLVAVGRRAYTEGMGYEEAGIRLNRGVIQVDEHYHTGVGGIYAIGDAIGGRMLAHKAEEEGVAAVEFAAGNHGHVNYDAVANVVYTWPEIASVGMTEEEAKAAGAEYRVGKFPFQANGRARAMAETDGMVKILADAKTDRMIGLHILGPRASDLIAEAALAMEFQASATDIAMSVHAHPTLPEAVKEAALAAGGRAIHI</sequence>
<feature type="binding site" evidence="11">
    <location>
        <begin position="182"/>
        <end position="189"/>
    </location>
    <ligand>
        <name>NAD(+)</name>
        <dbReference type="ChEBI" id="CHEBI:57540"/>
    </ligand>
</feature>
<evidence type="ECO:0000256" key="10">
    <source>
        <dbReference type="PIRSR" id="PIRSR000350-2"/>
    </source>
</evidence>
<name>A0A841H1F9_9BACT</name>
<evidence type="ECO:0000256" key="3">
    <source>
        <dbReference type="ARBA" id="ARBA00022630"/>
    </source>
</evidence>
<gene>
    <name evidence="16" type="ORF">HNQ61_003378</name>
</gene>
<evidence type="ECO:0000256" key="9">
    <source>
        <dbReference type="ARBA" id="ARBA00049187"/>
    </source>
</evidence>
<dbReference type="GO" id="GO:0006103">
    <property type="term" value="P:2-oxoglutarate metabolic process"/>
    <property type="evidence" value="ECO:0007669"/>
    <property type="project" value="TreeGrafter"/>
</dbReference>
<dbReference type="GO" id="GO:0004148">
    <property type="term" value="F:dihydrolipoyl dehydrogenase (NADH) activity"/>
    <property type="evidence" value="ECO:0007669"/>
    <property type="project" value="UniProtKB-EC"/>
</dbReference>
<feature type="binding site" evidence="11">
    <location>
        <position position="309"/>
    </location>
    <ligand>
        <name>FAD</name>
        <dbReference type="ChEBI" id="CHEBI:57692"/>
    </ligand>
</feature>
<dbReference type="PRINTS" id="PR00368">
    <property type="entry name" value="FADPNR"/>
</dbReference>
<comment type="miscellaneous">
    <text evidence="13">The active site is a redox-active disulfide bond.</text>
</comment>
<evidence type="ECO:0000313" key="17">
    <source>
        <dbReference type="Proteomes" id="UP000582837"/>
    </source>
</evidence>
<evidence type="ECO:0000256" key="4">
    <source>
        <dbReference type="ARBA" id="ARBA00022827"/>
    </source>
</evidence>
<proteinExistence type="inferred from homology"/>
<dbReference type="PIRSF" id="PIRSF000350">
    <property type="entry name" value="Mercury_reductase_MerA"/>
    <property type="match status" value="1"/>
</dbReference>
<dbReference type="Proteomes" id="UP000582837">
    <property type="component" value="Unassembled WGS sequence"/>
</dbReference>
<keyword evidence="6 11" id="KW-0520">NAD</keyword>
<comment type="similarity">
    <text evidence="1 13">Belongs to the class-I pyridine nucleotide-disulfide oxidoreductase family.</text>
</comment>